<protein>
    <submittedName>
        <fullName evidence="1">Deoxyguanosinetriphosphate triphosphohydrolase</fullName>
    </submittedName>
</protein>
<reference evidence="1" key="1">
    <citation type="submission" date="2021-08" db="EMBL/GenBank/DDBJ databases">
        <title>Novel anaerobic bacterium isolated from sea squirt in East Sea, Republic of Korea.</title>
        <authorList>
            <person name="Nguyen T.H."/>
            <person name="Li Z."/>
            <person name="Lee Y.-J."/>
            <person name="Ko J."/>
            <person name="Kim S.-G."/>
        </authorList>
    </citation>
    <scope>NUCLEOTIDE SEQUENCE</scope>
    <source>
        <strain evidence="1">KCTC 25031</strain>
    </source>
</reference>
<name>A0AC61NCQ3_9BACT</name>
<keyword evidence="2" id="KW-1185">Reference proteome</keyword>
<accession>A0AC61NCQ3</accession>
<evidence type="ECO:0000313" key="1">
    <source>
        <dbReference type="EMBL" id="QZE13312.1"/>
    </source>
</evidence>
<evidence type="ECO:0000313" key="2">
    <source>
        <dbReference type="Proteomes" id="UP000826212"/>
    </source>
</evidence>
<proteinExistence type="predicted"/>
<gene>
    <name evidence="1" type="ORF">K4L44_12020</name>
</gene>
<sequence>MKWEKLICATRLGQEDRITENYDHRSQFQRDYDRIIFSPSFRRLQNKTQVFPLPGSIFVHNRLTHSLEVASVGRSLGAMLGAELIKRKELDWQRASEIGPIVASACLAHDLGNPPFGHSGEHAISDFFTNHYGRKFQEQFTEEQWTDFTQFDGNANAFRLLSHQFIGRRAGGFALTYSSLSSIVKYPYESTHTIIQKFGFFQDQKSTYAKIAKKLEIPYDGAKYARHPLVYLVEAADDVCYQIMDIEDAFKIGILTYSRVQDLLIPFHKEESTFKQTQKTLNSILDLSEKVAYLRSISIGKLINECFEQFILQYDVIMEGEKIKPLIKNVSSTSLRAIQNIQKVSREEIYMHREVVEIQIAGHKIITTLLDRFIKALESQNSPHSKNLLSLIPKQYDIHNDDTYKQILAIVDYVSGMTDVYALELYRRMEGITVPAFY</sequence>
<organism evidence="1 2">
    <name type="scientific">Halosquirtibacter laminarini</name>
    <dbReference type="NCBI Taxonomy" id="3374600"/>
    <lineage>
        <taxon>Bacteria</taxon>
        <taxon>Pseudomonadati</taxon>
        <taxon>Bacteroidota</taxon>
        <taxon>Bacteroidia</taxon>
        <taxon>Marinilabiliales</taxon>
        <taxon>Prolixibacteraceae</taxon>
        <taxon>Halosquirtibacter</taxon>
    </lineage>
</organism>
<dbReference type="EMBL" id="CP081303">
    <property type="protein sequence ID" value="QZE13312.1"/>
    <property type="molecule type" value="Genomic_DNA"/>
</dbReference>
<dbReference type="Proteomes" id="UP000826212">
    <property type="component" value="Chromosome"/>
</dbReference>